<keyword evidence="6" id="KW-1185">Reference proteome</keyword>
<dbReference type="InterPro" id="IPR055355">
    <property type="entry name" value="ZP-C"/>
</dbReference>
<keyword evidence="1" id="KW-1015">Disulfide bond</keyword>
<reference evidence="5" key="1">
    <citation type="submission" date="2019-06" db="EMBL/GenBank/DDBJ databases">
        <authorList>
            <consortium name="Wellcome Sanger Institute Data Sharing"/>
        </authorList>
    </citation>
    <scope>NUCLEOTIDE SEQUENCE [LARGE SCALE GENOMIC DNA]</scope>
</reference>
<accession>A0A673BPN8</accession>
<gene>
    <name evidence="5" type="primary">LOC115415205</name>
</gene>
<dbReference type="PRINTS" id="PR00023">
    <property type="entry name" value="ZPELLUCIDA"/>
</dbReference>
<evidence type="ECO:0000256" key="2">
    <source>
        <dbReference type="ARBA" id="ARBA00023180"/>
    </source>
</evidence>
<dbReference type="SMART" id="SM00241">
    <property type="entry name" value="ZP"/>
    <property type="match status" value="1"/>
</dbReference>
<dbReference type="PANTHER" id="PTHR47130:SF3">
    <property type="entry name" value="ZONA PELLUCIDA PROTEIN"/>
    <property type="match status" value="1"/>
</dbReference>
<dbReference type="Ensembl" id="ENSSORT00005044866.1">
    <property type="protein sequence ID" value="ENSSORP00005043755.1"/>
    <property type="gene ID" value="ENSSORG00005019959.1"/>
</dbReference>
<evidence type="ECO:0000313" key="6">
    <source>
        <dbReference type="Proteomes" id="UP000472271"/>
    </source>
</evidence>
<reference evidence="5" key="2">
    <citation type="submission" date="2025-08" db="UniProtKB">
        <authorList>
            <consortium name="Ensembl"/>
        </authorList>
    </citation>
    <scope>IDENTIFICATION</scope>
</reference>
<feature type="domain" description="ZP" evidence="4">
    <location>
        <begin position="619"/>
        <end position="887"/>
    </location>
</feature>
<dbReference type="Pfam" id="PF23736">
    <property type="entry name" value="Ig_ZP2"/>
    <property type="match status" value="1"/>
</dbReference>
<protein>
    <submittedName>
        <fullName evidence="5">Zona pellucida protein AX 1</fullName>
    </submittedName>
</protein>
<dbReference type="Gene3D" id="2.60.40.4100">
    <property type="entry name" value="Zona pellucida, ZP-C domain"/>
    <property type="match status" value="1"/>
</dbReference>
<sequence length="916" mass="102742">TWYKNNIIAAGFHSSLLWNLMAAVIIISQAKPKGLYSSKSSSGVRSDCAGNLMRLSLDKALALGNQLEVEAVNDTQHIQITPALAAQCGYSMESDPWGNTRIYTSLMGCYVDNKDDTTFTVGLTLRMYSQASSEMVSHDVSQTCSYSRWASREILCDRNYMEVSQYMARRPALHKNGQSDINTHTCFLSPQGSATPGIWKLTFHTPGSVVPMVLGEAEQNGYSARITSKRLVVRSPYSTSETYQYPDGVAKIPMEMFKVSVYYNAPHGLSVVDMAAACPTGGVLFNEDLISWYVPRSVTPLLDGAVKIIEVHMGINGQRLDKSQMTVHGYTLSQTEFHIIAEMRVGSPDGYYKSHALDYQYHITYTIEPMLEVLWKSVKTQEDTRYKILFPITTPAMPGLNQISNKDRVFDVHMWNFLYDVELVNITFSSGVFTVEECNAMGFAVQDHRFPNGTKSFSLKVPFDAAVVLKHNTGPLVTNYVLSAVFGFIIMPEYTPFAQPVEMQVSLQDVVLPTVTGVCDQGHFHITVKYGNQGASFDAFMTIAGPRQIIPEIAEAYKLQGNATHFSFSVPYDSPDTAFEFLNSDSVRARLDVLLWDSHNEWVLGDLHLACSFPLVTTQCHPNGTMSALAVKVDSTPNLVPSWLTLRDMSCKPVFSDDRFAYFYFGVDSCGTTRTFFDDRMLYENEIRPHYHNTGKAYSSPADPEYKQTISCYYKVDQSQTVAFGYKKSNQPAAEIGTGQLMVQMRIAKDVSYESFHAAEDYPVTKYLKEPVYFEVELMHSVDQHLELILMNCWATLEQDRTSLPSWDIIINGCADSDDSYVTILHPVKNHDRAAILSHAKRFSIKMFTFTQEQELLKHEIYVHCDALICDKSIRKEGACSRRCAHPTSTRKAGRHQSSESAHQTQISSGPIRLNG</sequence>
<dbReference type="InParanoid" id="A0A673BPN8"/>
<evidence type="ECO:0000313" key="5">
    <source>
        <dbReference type="Ensembl" id="ENSSORP00005043755.1"/>
    </source>
</evidence>
<dbReference type="Pfam" id="PF23344">
    <property type="entry name" value="ZP-N"/>
    <property type="match status" value="1"/>
</dbReference>
<dbReference type="Proteomes" id="UP000472271">
    <property type="component" value="Chromosome 24"/>
</dbReference>
<dbReference type="InterPro" id="IPR057638">
    <property type="entry name" value="Ig_ZP2_2nd"/>
</dbReference>
<evidence type="ECO:0000256" key="1">
    <source>
        <dbReference type="ARBA" id="ARBA00023157"/>
    </source>
</evidence>
<dbReference type="InterPro" id="IPR042235">
    <property type="entry name" value="ZP-C_dom"/>
</dbReference>
<dbReference type="InterPro" id="IPR058876">
    <property type="entry name" value="Ig-like_ZP"/>
</dbReference>
<feature type="compositionally biased region" description="Polar residues" evidence="3">
    <location>
        <begin position="899"/>
        <end position="909"/>
    </location>
</feature>
<dbReference type="PANTHER" id="PTHR47130">
    <property type="entry name" value="SI:DKEY-19B23.11-RELATED"/>
    <property type="match status" value="1"/>
</dbReference>
<dbReference type="InterPro" id="IPR048290">
    <property type="entry name" value="ZP_chr"/>
</dbReference>
<organism evidence="5 6">
    <name type="scientific">Sphaeramia orbicularis</name>
    <name type="common">orbiculate cardinalfish</name>
    <dbReference type="NCBI Taxonomy" id="375764"/>
    <lineage>
        <taxon>Eukaryota</taxon>
        <taxon>Metazoa</taxon>
        <taxon>Chordata</taxon>
        <taxon>Craniata</taxon>
        <taxon>Vertebrata</taxon>
        <taxon>Euteleostomi</taxon>
        <taxon>Actinopterygii</taxon>
        <taxon>Neopterygii</taxon>
        <taxon>Teleostei</taxon>
        <taxon>Neoteleostei</taxon>
        <taxon>Acanthomorphata</taxon>
        <taxon>Gobiaria</taxon>
        <taxon>Kurtiformes</taxon>
        <taxon>Apogonoidei</taxon>
        <taxon>Apogonidae</taxon>
        <taxon>Apogoninae</taxon>
        <taxon>Sphaeramia</taxon>
    </lineage>
</organism>
<keyword evidence="2" id="KW-0325">Glycoprotein</keyword>
<feature type="region of interest" description="Disordered" evidence="3">
    <location>
        <begin position="885"/>
        <end position="916"/>
    </location>
</feature>
<dbReference type="InterPro" id="IPR055356">
    <property type="entry name" value="ZP-N"/>
</dbReference>
<evidence type="ECO:0000256" key="3">
    <source>
        <dbReference type="SAM" id="MobiDB-lite"/>
    </source>
</evidence>
<dbReference type="PROSITE" id="PS51034">
    <property type="entry name" value="ZP_2"/>
    <property type="match status" value="1"/>
</dbReference>
<dbReference type="Pfam" id="PF26562">
    <property type="entry name" value="Ig-like"/>
    <property type="match status" value="1"/>
</dbReference>
<name>A0A673BPN8_9TELE</name>
<dbReference type="Pfam" id="PF00100">
    <property type="entry name" value="Zona_pellucida"/>
    <property type="match status" value="1"/>
</dbReference>
<evidence type="ECO:0000259" key="4">
    <source>
        <dbReference type="PROSITE" id="PS51034"/>
    </source>
</evidence>
<dbReference type="AlphaFoldDB" id="A0A673BPN8"/>
<proteinExistence type="predicted"/>
<reference evidence="5" key="3">
    <citation type="submission" date="2025-09" db="UniProtKB">
        <authorList>
            <consortium name="Ensembl"/>
        </authorList>
    </citation>
    <scope>IDENTIFICATION</scope>
</reference>
<dbReference type="InterPro" id="IPR001507">
    <property type="entry name" value="ZP_dom"/>
</dbReference>
<dbReference type="Gene3D" id="2.60.40.3210">
    <property type="entry name" value="Zona pellucida, ZP-N domain"/>
    <property type="match status" value="1"/>
</dbReference>